<keyword evidence="3" id="KW-1185">Reference proteome</keyword>
<proteinExistence type="predicted"/>
<organism evidence="2 3">
    <name type="scientific">Sandarakinorhabdus cyanobacteriorum</name>
    <dbReference type="NCBI Taxonomy" id="1981098"/>
    <lineage>
        <taxon>Bacteria</taxon>
        <taxon>Pseudomonadati</taxon>
        <taxon>Pseudomonadota</taxon>
        <taxon>Alphaproteobacteria</taxon>
        <taxon>Sphingomonadales</taxon>
        <taxon>Sphingosinicellaceae</taxon>
        <taxon>Sandarakinorhabdus</taxon>
    </lineage>
</organism>
<gene>
    <name evidence="2" type="ORF">CHU93_14145</name>
</gene>
<protein>
    <submittedName>
        <fullName evidence="2">Uncharacterized protein</fullName>
    </submittedName>
</protein>
<evidence type="ECO:0000256" key="1">
    <source>
        <dbReference type="SAM" id="Phobius"/>
    </source>
</evidence>
<keyword evidence="1" id="KW-0812">Transmembrane</keyword>
<reference evidence="2 3" key="1">
    <citation type="submission" date="2017-07" db="EMBL/GenBank/DDBJ databases">
        <title>Sandarakinorhabdus cyanobacteriorum sp. nov., a novel bacterium isolated from cyanobacterial aggregates in a eutrophic lake.</title>
        <authorList>
            <person name="Cai H."/>
        </authorList>
    </citation>
    <scope>NUCLEOTIDE SEQUENCE [LARGE SCALE GENOMIC DNA]</scope>
    <source>
        <strain evidence="2 3">TH057</strain>
    </source>
</reference>
<dbReference type="AlphaFoldDB" id="A0A255Y6Y5"/>
<accession>A0A255Y6Y5</accession>
<name>A0A255Y6Y5_9SPHN</name>
<keyword evidence="1" id="KW-1133">Transmembrane helix</keyword>
<dbReference type="Proteomes" id="UP000216991">
    <property type="component" value="Unassembled WGS sequence"/>
</dbReference>
<sequence length="92" mass="11188">MNLAHKKPLILNQLISIYFPIFFTNFIVCKNYVVNYILTKPAVRKRFFLSIFFFIFIWKIESTCIDRCTKFRSNFSYLFGLCARVFRSMYRL</sequence>
<evidence type="ECO:0000313" key="2">
    <source>
        <dbReference type="EMBL" id="OYQ24979.1"/>
    </source>
</evidence>
<feature type="transmembrane region" description="Helical" evidence="1">
    <location>
        <begin position="9"/>
        <end position="27"/>
    </location>
</feature>
<comment type="caution">
    <text evidence="2">The sequence shown here is derived from an EMBL/GenBank/DDBJ whole genome shotgun (WGS) entry which is preliminary data.</text>
</comment>
<dbReference type="EMBL" id="NOXT01000123">
    <property type="protein sequence ID" value="OYQ24979.1"/>
    <property type="molecule type" value="Genomic_DNA"/>
</dbReference>
<evidence type="ECO:0000313" key="3">
    <source>
        <dbReference type="Proteomes" id="UP000216991"/>
    </source>
</evidence>
<keyword evidence="1" id="KW-0472">Membrane</keyword>